<evidence type="ECO:0000313" key="2">
    <source>
        <dbReference type="EMBL" id="ALF00355.1"/>
    </source>
</evidence>
<name>A0A0M3UKF9_9CAUD</name>
<keyword evidence="3" id="KW-1185">Reference proteome</keyword>
<dbReference type="Proteomes" id="UP000201697">
    <property type="component" value="Segment"/>
</dbReference>
<gene>
    <name evidence="2" type="ORF">SEA_ARCHIE_49</name>
</gene>
<dbReference type="KEGG" id="vg:26632156"/>
<dbReference type="EMBL" id="KT591489">
    <property type="protein sequence ID" value="ALF00355.1"/>
    <property type="molecule type" value="Genomic_DNA"/>
</dbReference>
<sequence>MRASERLAERNDILEVIAEIDSELSALVGIRSFRAAQEAREKLDIRRGLEAELNALGFKAPELDERLKHREVTRSSAATGGDRAGGSGSGSVVAKRRIGPSPQAS</sequence>
<feature type="region of interest" description="Disordered" evidence="1">
    <location>
        <begin position="67"/>
        <end position="105"/>
    </location>
</feature>
<dbReference type="RefSeq" id="YP_009205516.1">
    <property type="nucleotide sequence ID" value="NC_028878.1"/>
</dbReference>
<accession>A0A0M3UKF9</accession>
<evidence type="ECO:0000313" key="3">
    <source>
        <dbReference type="Proteomes" id="UP000201697"/>
    </source>
</evidence>
<evidence type="ECO:0000256" key="1">
    <source>
        <dbReference type="SAM" id="MobiDB-lite"/>
    </source>
</evidence>
<proteinExistence type="predicted"/>
<organism evidence="2 3">
    <name type="scientific">Mycobacterium phage Archie</name>
    <dbReference type="NCBI Taxonomy" id="1718599"/>
    <lineage>
        <taxon>Viruses</taxon>
        <taxon>Duplodnaviria</taxon>
        <taxon>Heunggongvirae</taxon>
        <taxon>Uroviricota</taxon>
        <taxon>Caudoviricetes</taxon>
        <taxon>Vilmaviridae</taxon>
        <taxon>Lclasvirinae</taxon>
        <taxon>Faithunavirus</taxon>
        <taxon>Faithunavirus archie</taxon>
    </lineage>
</organism>
<reference evidence="2 3" key="1">
    <citation type="submission" date="2015-08" db="EMBL/GenBank/DDBJ databases">
        <authorList>
            <person name="Clarke R.M."/>
            <person name="Taylor B.J."/>
            <person name="Thorniley A.J."/>
            <person name="Dasenko M.A."/>
            <person name="Denver D.R."/>
            <person name="Garcia-Ruiz H."/>
            <person name="Hoyer J.S."/>
            <person name="Jogdeo S."/>
            <person name="Sullivan C.M."/>
            <person name="Peterson M.R."/>
            <person name="Rowley E.R."/>
            <person name="Schnitzler C.E."/>
            <person name="Vining K.J."/>
            <person name="Almabruk K.H."/>
            <person name="Banawas S."/>
            <person name="Beatty C."/>
            <person name="Bullock C.J."/>
            <person name="Cappellazzi J.E."/>
            <person name="Chagani S.E."/>
            <person name="Chatterjee P."/>
            <person name="Cram E.D."/>
            <person name="Elorriaga M.E."/>
            <person name="Esser M."/>
            <person name="Fellows E.J."/>
            <person name="Garcia G.R."/>
            <person name="Gullaba J.M."/>
            <person name="Kinsley M.A."/>
            <person name="Luo F."/>
            <person name="McGinnis M."/>
            <person name="Paquette C.E."/>
            <person name="Reddekopp R.L."/>
            <person name="Rosen K.L."/>
            <person name="Sahlfeld L.M."/>
            <person name="Vondras A.M."/>
            <person name="Wang J.X."/>
            <person name="Weiss E.S."/>
            <person name="Wernick R."/>
            <person name="Abuelizz H.A."/>
            <person name="Amaro Y."/>
            <person name="Archer C.L."/>
            <person name="Basu A."/>
            <person name="Bellinger M.R."/>
            <person name="Johnson S.F."/>
            <person name="Kitchen S.A."/>
            <person name="Li M."/>
            <person name="Morey-Castro K.E."/>
            <person name="Lavalleur H.J."/>
            <person name="Rangel L.J."/>
            <person name="Ree J.F."/>
            <person name="Shay S.D."/>
            <person name="Sheng Y."/>
            <person name="Smyth J.C."/>
            <person name="Stamm E.A."/>
            <person name="Taylor C.R."/>
            <person name="Vining O.B."/>
            <person name="Wanzeck K.M."/>
            <person name="Watson G."/>
            <person name="Bruck A.J."/>
            <person name="Anders K.R."/>
            <person name="Bradley K.W."/>
            <person name="Asai D.J."/>
            <person name="Bowman C.A."/>
            <person name="Russell D.A."/>
            <person name="Pope W.H."/>
            <person name="Jacobs-Sera D."/>
            <person name="Hendrix R.W."/>
            <person name="Hatfull G.F."/>
        </authorList>
    </citation>
    <scope>NUCLEOTIDE SEQUENCE [LARGE SCALE GENOMIC DNA]</scope>
</reference>
<dbReference type="GeneID" id="26632156"/>
<dbReference type="OrthoDB" id="22077at10239"/>
<protein>
    <submittedName>
        <fullName evidence="2">Uncharacterized protein</fullName>
    </submittedName>
</protein>